<gene>
    <name evidence="2" type="ORF">J2S44_005585</name>
</gene>
<dbReference type="PANTHER" id="PTHR43685:SF2">
    <property type="entry name" value="GLYCOSYLTRANSFERASE 2-LIKE DOMAIN-CONTAINING PROTEIN"/>
    <property type="match status" value="1"/>
</dbReference>
<dbReference type="SUPFAM" id="SSF53448">
    <property type="entry name" value="Nucleotide-diphospho-sugar transferases"/>
    <property type="match status" value="1"/>
</dbReference>
<comment type="caution">
    <text evidence="2">The sequence shown here is derived from an EMBL/GenBank/DDBJ whole genome shotgun (WGS) entry which is preliminary data.</text>
</comment>
<evidence type="ECO:0000313" key="3">
    <source>
        <dbReference type="Proteomes" id="UP001183629"/>
    </source>
</evidence>
<dbReference type="PANTHER" id="PTHR43685">
    <property type="entry name" value="GLYCOSYLTRANSFERASE"/>
    <property type="match status" value="1"/>
</dbReference>
<dbReference type="Proteomes" id="UP001183629">
    <property type="component" value="Unassembled WGS sequence"/>
</dbReference>
<dbReference type="CDD" id="cd00761">
    <property type="entry name" value="Glyco_tranf_GTA_type"/>
    <property type="match status" value="1"/>
</dbReference>
<dbReference type="AlphaFoldDB" id="A0AAE3ZWY6"/>
<organism evidence="2 3">
    <name type="scientific">Catenuloplanes niger</name>
    <dbReference type="NCBI Taxonomy" id="587534"/>
    <lineage>
        <taxon>Bacteria</taxon>
        <taxon>Bacillati</taxon>
        <taxon>Actinomycetota</taxon>
        <taxon>Actinomycetes</taxon>
        <taxon>Micromonosporales</taxon>
        <taxon>Micromonosporaceae</taxon>
        <taxon>Catenuloplanes</taxon>
    </lineage>
</organism>
<feature type="domain" description="Glycosyltransferase 2-like" evidence="1">
    <location>
        <begin position="128"/>
        <end position="307"/>
    </location>
</feature>
<evidence type="ECO:0000313" key="2">
    <source>
        <dbReference type="EMBL" id="MDR7325335.1"/>
    </source>
</evidence>
<dbReference type="InterPro" id="IPR029044">
    <property type="entry name" value="Nucleotide-diphossugar_trans"/>
</dbReference>
<keyword evidence="3" id="KW-1185">Reference proteome</keyword>
<protein>
    <recommendedName>
        <fullName evidence="1">Glycosyltransferase 2-like domain-containing protein</fullName>
    </recommendedName>
</protein>
<dbReference type="Gene3D" id="3.90.550.10">
    <property type="entry name" value="Spore Coat Polysaccharide Biosynthesis Protein SpsA, Chain A"/>
    <property type="match status" value="1"/>
</dbReference>
<reference evidence="2 3" key="1">
    <citation type="submission" date="2023-07" db="EMBL/GenBank/DDBJ databases">
        <title>Sequencing the genomes of 1000 actinobacteria strains.</title>
        <authorList>
            <person name="Klenk H.-P."/>
        </authorList>
    </citation>
    <scope>NUCLEOTIDE SEQUENCE [LARGE SCALE GENOMIC DNA]</scope>
    <source>
        <strain evidence="2 3">DSM 44711</strain>
    </source>
</reference>
<dbReference type="InterPro" id="IPR001173">
    <property type="entry name" value="Glyco_trans_2-like"/>
</dbReference>
<name>A0AAE3ZWY6_9ACTN</name>
<sequence length="444" mass="47207">MEHAIRRILRPVRLTRAASVHDVELYEPLPAVPAIDPDGRRVAHAWLLVRAFTEPVGALLLDVPDGGLTPEAVADAIDARLGDAVRSRLTAAGIDAAGPLPLGGAVPTAVPAYLSDRVALLADAPALTVVICTRDRPDALSRCLDGLLAQEYPRFRILVVDNAPQTRETAEVVLDAARAAESPGRITVDYLREETPGLSHARNRAVAAAPGETLAFIDDDAVPDVHWLAEIARALARHPDADVITGSVVPAELETDAQLWAQRLAEPSFVPERFGPATEHRRHPLAAVPPAGSGTNMVFRPHVIERIGGWDVALGAGTPARSAAETLAFAQVRLHGGTIAYEPSVLVRRRHHRGLDGLRAQLAGHGTGLAAVYTAIVLADPLLALPLLGQARRSLGAPALPPDAPAALRGAHRAGLLAGPRAYLTGLRDERRRRLADRHYPPTP</sequence>
<proteinExistence type="predicted"/>
<dbReference type="RefSeq" id="WP_310419977.1">
    <property type="nucleotide sequence ID" value="NZ_JAVDYC010000001.1"/>
</dbReference>
<accession>A0AAE3ZWY6</accession>
<dbReference type="Pfam" id="PF00535">
    <property type="entry name" value="Glycos_transf_2"/>
    <property type="match status" value="1"/>
</dbReference>
<dbReference type="EMBL" id="JAVDYC010000001">
    <property type="protein sequence ID" value="MDR7325335.1"/>
    <property type="molecule type" value="Genomic_DNA"/>
</dbReference>
<dbReference type="InterPro" id="IPR050834">
    <property type="entry name" value="Glycosyltransf_2"/>
</dbReference>
<evidence type="ECO:0000259" key="1">
    <source>
        <dbReference type="Pfam" id="PF00535"/>
    </source>
</evidence>